<sequence>MEIMLEPTSNKLLVGTVGTYEPEVHCRCCSLVPVSNKRLIWLCHSSHVVKDKKLAISNASSMLEDFDPPFYEPLFFKEVPSIPRNLKTHAEGFCPTSLHFLSFNGKSCIQI</sequence>
<accession>A0A6L2K8M1</accession>
<reference evidence="1" key="1">
    <citation type="journal article" date="2019" name="Sci. Rep.">
        <title>Draft genome of Tanacetum cinerariifolium, the natural source of mosquito coil.</title>
        <authorList>
            <person name="Yamashiro T."/>
            <person name="Shiraishi A."/>
            <person name="Satake H."/>
            <person name="Nakayama K."/>
        </authorList>
    </citation>
    <scope>NUCLEOTIDE SEQUENCE</scope>
</reference>
<name>A0A6L2K8M1_TANCI</name>
<gene>
    <name evidence="1" type="ORF">Tci_017035</name>
</gene>
<proteinExistence type="predicted"/>
<dbReference type="AlphaFoldDB" id="A0A6L2K8M1"/>
<protein>
    <submittedName>
        <fullName evidence="1">Uncharacterized protein</fullName>
    </submittedName>
</protein>
<evidence type="ECO:0000313" key="1">
    <source>
        <dbReference type="EMBL" id="GEU45057.1"/>
    </source>
</evidence>
<dbReference type="EMBL" id="BKCJ010001931">
    <property type="protein sequence ID" value="GEU45057.1"/>
    <property type="molecule type" value="Genomic_DNA"/>
</dbReference>
<comment type="caution">
    <text evidence="1">The sequence shown here is derived from an EMBL/GenBank/DDBJ whole genome shotgun (WGS) entry which is preliminary data.</text>
</comment>
<organism evidence="1">
    <name type="scientific">Tanacetum cinerariifolium</name>
    <name type="common">Dalmatian daisy</name>
    <name type="synonym">Chrysanthemum cinerariifolium</name>
    <dbReference type="NCBI Taxonomy" id="118510"/>
    <lineage>
        <taxon>Eukaryota</taxon>
        <taxon>Viridiplantae</taxon>
        <taxon>Streptophyta</taxon>
        <taxon>Embryophyta</taxon>
        <taxon>Tracheophyta</taxon>
        <taxon>Spermatophyta</taxon>
        <taxon>Magnoliopsida</taxon>
        <taxon>eudicotyledons</taxon>
        <taxon>Gunneridae</taxon>
        <taxon>Pentapetalae</taxon>
        <taxon>asterids</taxon>
        <taxon>campanulids</taxon>
        <taxon>Asterales</taxon>
        <taxon>Asteraceae</taxon>
        <taxon>Asteroideae</taxon>
        <taxon>Anthemideae</taxon>
        <taxon>Anthemidinae</taxon>
        <taxon>Tanacetum</taxon>
    </lineage>
</organism>